<evidence type="ECO:0000313" key="8">
    <source>
        <dbReference type="EMBL" id="CAG9865477.1"/>
    </source>
</evidence>
<name>A0A9N9TYQ4_PHYSR</name>
<evidence type="ECO:0000256" key="1">
    <source>
        <dbReference type="ARBA" id="ARBA00001657"/>
    </source>
</evidence>
<evidence type="ECO:0000313" key="9">
    <source>
        <dbReference type="Proteomes" id="UP001153712"/>
    </source>
</evidence>
<evidence type="ECO:0000256" key="3">
    <source>
        <dbReference type="ARBA" id="ARBA00022801"/>
    </source>
</evidence>
<dbReference type="Pfam" id="PF00128">
    <property type="entry name" value="Alpha-amylase"/>
    <property type="match status" value="1"/>
</dbReference>
<dbReference type="InterPro" id="IPR017853">
    <property type="entry name" value="GH"/>
</dbReference>
<dbReference type="AlphaFoldDB" id="A0A9N9TYQ4"/>
<evidence type="ECO:0000256" key="6">
    <source>
        <dbReference type="SAM" id="SignalP"/>
    </source>
</evidence>
<gene>
    <name evidence="8" type="ORF">PHYEVI_LOCUS11710</name>
</gene>
<dbReference type="Proteomes" id="UP001153712">
    <property type="component" value="Chromosome 9"/>
</dbReference>
<dbReference type="GO" id="GO:0005975">
    <property type="term" value="P:carbohydrate metabolic process"/>
    <property type="evidence" value="ECO:0007669"/>
    <property type="project" value="InterPro"/>
</dbReference>
<proteinExistence type="predicted"/>
<dbReference type="FunFam" id="3.90.400.10:FF:000002">
    <property type="entry name" value="Sucrose isomerase"/>
    <property type="match status" value="1"/>
</dbReference>
<dbReference type="EMBL" id="OU900102">
    <property type="protein sequence ID" value="CAG9865477.1"/>
    <property type="molecule type" value="Genomic_DNA"/>
</dbReference>
<dbReference type="SUPFAM" id="SSF51445">
    <property type="entry name" value="(Trans)glycosidases"/>
    <property type="match status" value="1"/>
</dbReference>
<keyword evidence="6" id="KW-0732">Signal</keyword>
<evidence type="ECO:0000256" key="5">
    <source>
        <dbReference type="SAM" id="MobiDB-lite"/>
    </source>
</evidence>
<dbReference type="Gene3D" id="3.20.20.80">
    <property type="entry name" value="Glycosidases"/>
    <property type="match status" value="1"/>
</dbReference>
<feature type="signal peptide" evidence="6">
    <location>
        <begin position="1"/>
        <end position="28"/>
    </location>
</feature>
<evidence type="ECO:0000256" key="4">
    <source>
        <dbReference type="ARBA" id="ARBA00023295"/>
    </source>
</evidence>
<feature type="chain" id="PRO_5040303144" description="alpha-glucosidase" evidence="6">
    <location>
        <begin position="29"/>
        <end position="646"/>
    </location>
</feature>
<evidence type="ECO:0000259" key="7">
    <source>
        <dbReference type="SMART" id="SM00642"/>
    </source>
</evidence>
<feature type="compositionally biased region" description="Low complexity" evidence="5">
    <location>
        <begin position="585"/>
        <end position="606"/>
    </location>
</feature>
<protein>
    <recommendedName>
        <fullName evidence="2">alpha-glucosidase</fullName>
        <ecNumber evidence="2">3.2.1.20</ecNumber>
    </recommendedName>
</protein>
<keyword evidence="4" id="KW-0326">Glycosidase</keyword>
<dbReference type="Gene3D" id="3.90.400.10">
    <property type="entry name" value="Oligo-1,6-glucosidase, Domain 2"/>
    <property type="match status" value="1"/>
</dbReference>
<evidence type="ECO:0000256" key="2">
    <source>
        <dbReference type="ARBA" id="ARBA00012741"/>
    </source>
</evidence>
<keyword evidence="9" id="KW-1185">Reference proteome</keyword>
<dbReference type="OrthoDB" id="1740265at2759"/>
<organism evidence="8 9">
    <name type="scientific">Phyllotreta striolata</name>
    <name type="common">Striped flea beetle</name>
    <name type="synonym">Crioceris striolata</name>
    <dbReference type="NCBI Taxonomy" id="444603"/>
    <lineage>
        <taxon>Eukaryota</taxon>
        <taxon>Metazoa</taxon>
        <taxon>Ecdysozoa</taxon>
        <taxon>Arthropoda</taxon>
        <taxon>Hexapoda</taxon>
        <taxon>Insecta</taxon>
        <taxon>Pterygota</taxon>
        <taxon>Neoptera</taxon>
        <taxon>Endopterygota</taxon>
        <taxon>Coleoptera</taxon>
        <taxon>Polyphaga</taxon>
        <taxon>Cucujiformia</taxon>
        <taxon>Chrysomeloidea</taxon>
        <taxon>Chrysomelidae</taxon>
        <taxon>Galerucinae</taxon>
        <taxon>Alticini</taxon>
        <taxon>Phyllotreta</taxon>
    </lineage>
</organism>
<feature type="compositionally biased region" description="Low complexity" evidence="5">
    <location>
        <begin position="614"/>
        <end position="623"/>
    </location>
</feature>
<sequence>MDPLRRTIANYKCIIILWVSIGVAVSVPQPSAVHDLGTNKPLDWWQNAVVYQIYPLSFKDSDGDGSGDLKGITSKLPYLQDLGVTAIWLTPIYNSSLYDQGYDVSNYTMILKTFGTMEDFDELIAEAKKLGIKVVLDFVPNHTSFEHEWFIKSKTDDNYKDYYIWRNGSSKNSPPNNWKSTFGGSAWTYDKDAKMYYYHQFLPQQPDLNYNNSNVVKKMKDVLTFWLDKGVSGFRMDAVPYLFEDPSLVDAPTPDGCDSGNCQSQLQITKDLPRTYDMIYQFREHLDDYVKKHKLNETKVMMTEAYTTPEDTVLYYQSEDGKRKGAHFTFNFNLIVYLNSNFTALDIIKAVEKWLVYLPSGATSNWVIGNHDNHRAASRVGERNVDAFNMLTAFLPGVMVTYNGEEMGMPDGEVTCAQGKDTSATKDCKTFNETSRDFERTPFQWDNTTYAGFSDHQPFLPVGSSKSYININAENQTGVNSPYETYKKLMKFRKEHYSLASVRDAVSLLQLSDGVMQIVRQRDDGEFVYLFNAGESKESVNFYSMANQEYKVLVSSTNSTRKAMETVQSTIKLDPHECLILQGYPSKSSSTPNPSSSTPNPTTTTPNPSPSTPNPSSSTPKPSNAVLSSVISIQFILISIVMHRIL</sequence>
<comment type="catalytic activity">
    <reaction evidence="1">
        <text>Hydrolysis of terminal, non-reducing (1-&gt;4)-linked alpha-D-glucose residues with release of alpha-D-glucose.</text>
        <dbReference type="EC" id="3.2.1.20"/>
    </reaction>
</comment>
<feature type="domain" description="Glycosyl hydrolase family 13 catalytic" evidence="7">
    <location>
        <begin position="52"/>
        <end position="440"/>
    </location>
</feature>
<dbReference type="GO" id="GO:0004558">
    <property type="term" value="F:alpha-1,4-glucosidase activity"/>
    <property type="evidence" value="ECO:0007669"/>
    <property type="project" value="UniProtKB-EC"/>
</dbReference>
<accession>A0A9N9TYQ4</accession>
<dbReference type="PANTHER" id="PTHR10357">
    <property type="entry name" value="ALPHA-AMYLASE FAMILY MEMBER"/>
    <property type="match status" value="1"/>
</dbReference>
<dbReference type="EC" id="3.2.1.20" evidence="2"/>
<dbReference type="InterPro" id="IPR045857">
    <property type="entry name" value="O16G_dom_2"/>
</dbReference>
<dbReference type="PANTHER" id="PTHR10357:SF179">
    <property type="entry name" value="NEUTRAL AND BASIC AMINO ACID TRANSPORT PROTEIN RBAT"/>
    <property type="match status" value="1"/>
</dbReference>
<keyword evidence="3" id="KW-0378">Hydrolase</keyword>
<dbReference type="InterPro" id="IPR006047">
    <property type="entry name" value="GH13_cat_dom"/>
</dbReference>
<reference evidence="8" key="1">
    <citation type="submission" date="2022-01" db="EMBL/GenBank/DDBJ databases">
        <authorList>
            <person name="King R."/>
        </authorList>
    </citation>
    <scope>NUCLEOTIDE SEQUENCE</scope>
</reference>
<dbReference type="SMART" id="SM00642">
    <property type="entry name" value="Aamy"/>
    <property type="match status" value="1"/>
</dbReference>
<feature type="region of interest" description="Disordered" evidence="5">
    <location>
        <begin position="582"/>
        <end position="623"/>
    </location>
</feature>